<dbReference type="InterPro" id="IPR001296">
    <property type="entry name" value="Glyco_trans_1"/>
</dbReference>
<dbReference type="Pfam" id="PF00534">
    <property type="entry name" value="Glycos_transf_1"/>
    <property type="match status" value="1"/>
</dbReference>
<evidence type="ECO:0000259" key="2">
    <source>
        <dbReference type="Pfam" id="PF13439"/>
    </source>
</evidence>
<feature type="domain" description="Glycosyltransferase subfamily 4-like N-terminal" evidence="2">
    <location>
        <begin position="16"/>
        <end position="173"/>
    </location>
</feature>
<protein>
    <recommendedName>
        <fullName evidence="5">Glycosyltransferase</fullName>
    </recommendedName>
</protein>
<gene>
    <name evidence="3" type="ORF">COZ71_08495</name>
</gene>
<reference evidence="4" key="1">
    <citation type="submission" date="2017-09" db="EMBL/GenBank/DDBJ databases">
        <title>Depth-based differentiation of microbial function through sediment-hosted aquifers and enrichment of novel symbionts in the deep terrestrial subsurface.</title>
        <authorList>
            <person name="Probst A.J."/>
            <person name="Ladd B."/>
            <person name="Jarett J.K."/>
            <person name="Geller-Mcgrath D.E."/>
            <person name="Sieber C.M.K."/>
            <person name="Emerson J.B."/>
            <person name="Anantharaman K."/>
            <person name="Thomas B.C."/>
            <person name="Malmstrom R."/>
            <person name="Stieglmeier M."/>
            <person name="Klingl A."/>
            <person name="Woyke T."/>
            <person name="Ryan C.M."/>
            <person name="Banfield J.F."/>
        </authorList>
    </citation>
    <scope>NUCLEOTIDE SEQUENCE [LARGE SCALE GENOMIC DNA]</scope>
</reference>
<dbReference type="Gene3D" id="3.40.50.2000">
    <property type="entry name" value="Glycogen Phosphorylase B"/>
    <property type="match status" value="2"/>
</dbReference>
<dbReference type="Pfam" id="PF13439">
    <property type="entry name" value="Glyco_transf_4"/>
    <property type="match status" value="1"/>
</dbReference>
<dbReference type="Proteomes" id="UP000229297">
    <property type="component" value="Unassembled WGS sequence"/>
</dbReference>
<dbReference type="SUPFAM" id="SSF53756">
    <property type="entry name" value="UDP-Glycosyltransferase/glycogen phosphorylase"/>
    <property type="match status" value="1"/>
</dbReference>
<dbReference type="InterPro" id="IPR028098">
    <property type="entry name" value="Glyco_trans_4-like_N"/>
</dbReference>
<dbReference type="AlphaFoldDB" id="A0A2M7J9P2"/>
<organism evidence="3 4">
    <name type="scientific">Candidatus Desantisbacteria bacterium CG_4_8_14_3_um_filter_40_12</name>
    <dbReference type="NCBI Taxonomy" id="1974545"/>
    <lineage>
        <taxon>Bacteria</taxon>
        <taxon>Candidatus Desantisiibacteriota</taxon>
    </lineage>
</organism>
<evidence type="ECO:0000313" key="4">
    <source>
        <dbReference type="Proteomes" id="UP000229297"/>
    </source>
</evidence>
<dbReference type="PANTHER" id="PTHR12526:SF630">
    <property type="entry name" value="GLYCOSYLTRANSFERASE"/>
    <property type="match status" value="1"/>
</dbReference>
<dbReference type="PANTHER" id="PTHR12526">
    <property type="entry name" value="GLYCOSYLTRANSFERASE"/>
    <property type="match status" value="1"/>
</dbReference>
<comment type="caution">
    <text evidence="3">The sequence shown here is derived from an EMBL/GenBank/DDBJ whole genome shotgun (WGS) entry which is preliminary data.</text>
</comment>
<dbReference type="EMBL" id="PFIC01000237">
    <property type="protein sequence ID" value="PIX16122.1"/>
    <property type="molecule type" value="Genomic_DNA"/>
</dbReference>
<evidence type="ECO:0000313" key="3">
    <source>
        <dbReference type="EMBL" id="PIX16122.1"/>
    </source>
</evidence>
<proteinExistence type="predicted"/>
<feature type="domain" description="Glycosyl transferase family 1" evidence="1">
    <location>
        <begin position="182"/>
        <end position="345"/>
    </location>
</feature>
<name>A0A2M7J9P2_9BACT</name>
<evidence type="ECO:0008006" key="5">
    <source>
        <dbReference type="Google" id="ProtNLM"/>
    </source>
</evidence>
<dbReference type="GO" id="GO:0016757">
    <property type="term" value="F:glycosyltransferase activity"/>
    <property type="evidence" value="ECO:0007669"/>
    <property type="project" value="InterPro"/>
</dbReference>
<evidence type="ECO:0000259" key="1">
    <source>
        <dbReference type="Pfam" id="PF00534"/>
    </source>
</evidence>
<sequence length="380" mass="42557">MNIIRIMHLLHSLETGGLEKGTATLVNSMNPKIFESSICCLSGLGTSLKLIKKEGIRIFDMKTGEAHEPFLFLRLAKLFREQRIDIVHAKGWPALFDGVLGARIAGVPVVIYSEHGKNIDDFYDIKKRRVWTRRLLAPLIDKIVTVSEELKKGLIEVTRLNEKQIVCIHNGVEFPDICVENEKKRGEIGVEQNDILVGTVGRLDPVKNFDVFIRAAEEVLKEFSTVKFLLIGDGYIRGELELLATELGLSRHVIFLGERNDVAELLKIINMFVLPSKSEGLSNTILEAMSARLPVIATNVGGNPELVIDGETGILIQSGDVSALATAIINLLQDDEKRRKMGEAGFVKARKEFSIEKMVKSYEELYLSWYGKNRKEKVLT</sequence>
<accession>A0A2M7J9P2</accession>